<evidence type="ECO:0000313" key="7">
    <source>
        <dbReference type="Proteomes" id="UP001501509"/>
    </source>
</evidence>
<evidence type="ECO:0008006" key="8">
    <source>
        <dbReference type="Google" id="ProtNLM"/>
    </source>
</evidence>
<protein>
    <recommendedName>
        <fullName evidence="8">Transposase</fullName>
    </recommendedName>
</protein>
<comment type="caution">
    <text evidence="6">The sequence shown here is derived from an EMBL/GenBank/DDBJ whole genome shotgun (WGS) entry which is preliminary data.</text>
</comment>
<dbReference type="Pfam" id="PF00872">
    <property type="entry name" value="Transposase_mut"/>
    <property type="match status" value="1"/>
</dbReference>
<dbReference type="EMBL" id="BAAATD010000008">
    <property type="protein sequence ID" value="GAA2616834.1"/>
    <property type="molecule type" value="Genomic_DNA"/>
</dbReference>
<keyword evidence="4" id="KW-0238">DNA-binding</keyword>
<reference evidence="6 7" key="1">
    <citation type="journal article" date="2019" name="Int. J. Syst. Evol. Microbiol.">
        <title>The Global Catalogue of Microorganisms (GCM) 10K type strain sequencing project: providing services to taxonomists for standard genome sequencing and annotation.</title>
        <authorList>
            <consortium name="The Broad Institute Genomics Platform"/>
            <consortium name="The Broad Institute Genome Sequencing Center for Infectious Disease"/>
            <person name="Wu L."/>
            <person name="Ma J."/>
        </authorList>
    </citation>
    <scope>NUCLEOTIDE SEQUENCE [LARGE SCALE GENOMIC DNA]</scope>
    <source>
        <strain evidence="6 7">JCM 6833</strain>
    </source>
</reference>
<dbReference type="InterPro" id="IPR001207">
    <property type="entry name" value="Transposase_mutator"/>
</dbReference>
<organism evidence="6 7">
    <name type="scientific">Actinomadura fulvescens</name>
    <dbReference type="NCBI Taxonomy" id="46160"/>
    <lineage>
        <taxon>Bacteria</taxon>
        <taxon>Bacillati</taxon>
        <taxon>Actinomycetota</taxon>
        <taxon>Actinomycetes</taxon>
        <taxon>Streptosporangiales</taxon>
        <taxon>Thermomonosporaceae</taxon>
        <taxon>Actinomadura</taxon>
    </lineage>
</organism>
<evidence type="ECO:0000256" key="5">
    <source>
        <dbReference type="ARBA" id="ARBA00023172"/>
    </source>
</evidence>
<keyword evidence="7" id="KW-1185">Reference proteome</keyword>
<evidence type="ECO:0000256" key="1">
    <source>
        <dbReference type="ARBA" id="ARBA00002190"/>
    </source>
</evidence>
<gene>
    <name evidence="6" type="ORF">GCM10010411_60000</name>
</gene>
<accession>A0ABN3Q4Q9</accession>
<comment type="function">
    <text evidence="1">Required for the transposition of the insertion element.</text>
</comment>
<evidence type="ECO:0000256" key="3">
    <source>
        <dbReference type="ARBA" id="ARBA00022578"/>
    </source>
</evidence>
<evidence type="ECO:0000313" key="6">
    <source>
        <dbReference type="EMBL" id="GAA2616834.1"/>
    </source>
</evidence>
<dbReference type="Proteomes" id="UP001501509">
    <property type="component" value="Unassembled WGS sequence"/>
</dbReference>
<name>A0ABN3Q4Q9_9ACTN</name>
<sequence length="79" mass="9178">MRRTSRLRHKEIRRRTDVVGIFPDRPAIMRLVGAVLMEQTDEWTEARRYMGPEILTKSRLHIVPGESQHQSQQPAALTA</sequence>
<proteinExistence type="inferred from homology"/>
<comment type="similarity">
    <text evidence="2">Belongs to the transposase mutator family.</text>
</comment>
<keyword evidence="5" id="KW-0233">DNA recombination</keyword>
<evidence type="ECO:0000256" key="4">
    <source>
        <dbReference type="ARBA" id="ARBA00023125"/>
    </source>
</evidence>
<evidence type="ECO:0000256" key="2">
    <source>
        <dbReference type="ARBA" id="ARBA00010961"/>
    </source>
</evidence>
<keyword evidence="3" id="KW-0815">Transposition</keyword>